<dbReference type="Proteomes" id="UP000825890">
    <property type="component" value="Unassembled WGS sequence"/>
</dbReference>
<dbReference type="SUPFAM" id="SSF53474">
    <property type="entry name" value="alpha/beta-Hydrolases"/>
    <property type="match status" value="1"/>
</dbReference>
<dbReference type="GeneID" id="68285584"/>
<comment type="caution">
    <text evidence="3">The sequence shown here is derived from an EMBL/GenBank/DDBJ whole genome shotgun (WGS) entry which is preliminary data.</text>
</comment>
<protein>
    <recommendedName>
        <fullName evidence="2">AB hydrolase-1 domain-containing protein</fullName>
    </recommendedName>
</protein>
<dbReference type="InterPro" id="IPR029058">
    <property type="entry name" value="AB_hydrolase_fold"/>
</dbReference>
<evidence type="ECO:0000256" key="1">
    <source>
        <dbReference type="SAM" id="Phobius"/>
    </source>
</evidence>
<name>A0A9P3CD21_9PEZI</name>
<organism evidence="3 4">
    <name type="scientific">Cercospora kikuchii</name>
    <dbReference type="NCBI Taxonomy" id="84275"/>
    <lineage>
        <taxon>Eukaryota</taxon>
        <taxon>Fungi</taxon>
        <taxon>Dikarya</taxon>
        <taxon>Ascomycota</taxon>
        <taxon>Pezizomycotina</taxon>
        <taxon>Dothideomycetes</taxon>
        <taxon>Dothideomycetidae</taxon>
        <taxon>Mycosphaerellales</taxon>
        <taxon>Mycosphaerellaceae</taxon>
        <taxon>Cercospora</taxon>
    </lineage>
</organism>
<feature type="transmembrane region" description="Helical" evidence="1">
    <location>
        <begin position="54"/>
        <end position="72"/>
    </location>
</feature>
<evidence type="ECO:0000259" key="2">
    <source>
        <dbReference type="Pfam" id="PF00561"/>
    </source>
</evidence>
<dbReference type="Gene3D" id="3.40.50.1820">
    <property type="entry name" value="alpha/beta hydrolase"/>
    <property type="match status" value="1"/>
</dbReference>
<feature type="transmembrane region" description="Helical" evidence="1">
    <location>
        <begin position="12"/>
        <end position="34"/>
    </location>
</feature>
<dbReference type="OrthoDB" id="6431331at2759"/>
<dbReference type="InterPro" id="IPR000073">
    <property type="entry name" value="AB_hydrolase_1"/>
</dbReference>
<dbReference type="Pfam" id="PF00561">
    <property type="entry name" value="Abhydrolase_1"/>
    <property type="match status" value="1"/>
</dbReference>
<dbReference type="PANTHER" id="PTHR37471:SF1">
    <property type="entry name" value="AB HYDROLASE-1 DOMAIN-CONTAINING PROTEIN"/>
    <property type="match status" value="1"/>
</dbReference>
<dbReference type="PANTHER" id="PTHR37471">
    <property type="entry name" value="UNNAMED PRODUCT"/>
    <property type="match status" value="1"/>
</dbReference>
<dbReference type="RefSeq" id="XP_044651025.1">
    <property type="nucleotide sequence ID" value="XM_044795090.1"/>
</dbReference>
<evidence type="ECO:0000313" key="3">
    <source>
        <dbReference type="EMBL" id="GIZ36538.1"/>
    </source>
</evidence>
<feature type="transmembrane region" description="Helical" evidence="1">
    <location>
        <begin position="189"/>
        <end position="208"/>
    </location>
</feature>
<keyword evidence="4" id="KW-1185">Reference proteome</keyword>
<keyword evidence="1" id="KW-0812">Transmembrane</keyword>
<reference evidence="3 4" key="1">
    <citation type="submission" date="2021-01" db="EMBL/GenBank/DDBJ databases">
        <title>Cercospora kikuchii MAFF 305040 whole genome shotgun sequence.</title>
        <authorList>
            <person name="Kashiwa T."/>
            <person name="Suzuki T."/>
        </authorList>
    </citation>
    <scope>NUCLEOTIDE SEQUENCE [LARGE SCALE GENOMIC DNA]</scope>
    <source>
        <strain evidence="3 4">MAFF 305040</strain>
    </source>
</reference>
<accession>A0A9P3CD21</accession>
<evidence type="ECO:0000313" key="4">
    <source>
        <dbReference type="Proteomes" id="UP000825890"/>
    </source>
</evidence>
<keyword evidence="1" id="KW-1133">Transmembrane helix</keyword>
<sequence length="515" mass="59200">MINSSTAEYVFIRTCVFLLSVITPIGLLCAAYDALNHACTLSGNFLAPPQSIRVWLWAEAVFYLVVYLPLAFRLQRPAEHPRLQPIESRAKLFGRITKDMAAADLEHQIRGWFRGARLEDIGRDGIRDWLAWALFEGRVESEEKSYQAELECYVNRWEEILERRFTPGHGSAEAIRLTLDPVRPSYRSLLWYSCVGFVDLVTYIRLIWGGYYHHRLARRHFFRLFPLRPVALTAQHKSPASHLSYWHRPHTSNMHLPVVFIHGIGIGLWPYVDFLRDIVALESGHDSAPRDGEIGILAFEIMPVSFRITHSALSKDAMCAEIKAILDQHGWKEFVLISHSYGSVIATNVLHNSDLQPRISSMVFVDPVCFLLHNPDVAYNFTCRSPARANEWQLWYFASADPGVAHTLGRRFFWSENVLWLEDLHEIMKKRDMRVTVSLGERDLIADTTSVGRYLAGVKRNPDGTWPEHWKRENWRGEGLDVIWNEDQDHSQVFDSKQSRAGLVAAVKTYCEAAR</sequence>
<keyword evidence="1" id="KW-0472">Membrane</keyword>
<gene>
    <name evidence="3" type="ORF">CKM354_000000900</name>
</gene>
<dbReference type="AlphaFoldDB" id="A0A9P3CD21"/>
<dbReference type="EMBL" id="BOLY01000001">
    <property type="protein sequence ID" value="GIZ36538.1"/>
    <property type="molecule type" value="Genomic_DNA"/>
</dbReference>
<proteinExistence type="predicted"/>
<feature type="domain" description="AB hydrolase-1" evidence="2">
    <location>
        <begin position="311"/>
        <end position="380"/>
    </location>
</feature>